<dbReference type="Proteomes" id="UP000184001">
    <property type="component" value="Unassembled WGS sequence"/>
</dbReference>
<evidence type="ECO:0000313" key="1">
    <source>
        <dbReference type="EMBL" id="SHJ76661.1"/>
    </source>
</evidence>
<proteinExistence type="predicted"/>
<evidence type="ECO:0000313" key="2">
    <source>
        <dbReference type="Proteomes" id="UP000184001"/>
    </source>
</evidence>
<protein>
    <submittedName>
        <fullName evidence="1">Uncharacterized protein</fullName>
    </submittedName>
</protein>
<reference evidence="1 2" key="1">
    <citation type="submission" date="2016-11" db="EMBL/GenBank/DDBJ databases">
        <authorList>
            <person name="Varghese N."/>
            <person name="Submissions S."/>
        </authorList>
    </citation>
    <scope>NUCLEOTIDE SEQUENCE [LARGE SCALE GENOMIC DNA]</scope>
    <source>
        <strain evidence="1 2">DSM 17919</strain>
    </source>
</reference>
<accession>A0A8G2F970</accession>
<sequence length="99" mass="11347">MAYEFKNGAATKIEKEFYESGTRPEYLMNLAGYNKYSYSDNIEKGNNPFDVHVFVADSFEVEHSSARWVVFVFEDGGFVDEYHVGNSFDLVTLLNTFCS</sequence>
<name>A0A8G2F970_9BACT</name>
<dbReference type="RefSeq" id="WP_019999128.1">
    <property type="nucleotide sequence ID" value="NZ_CP192219.1"/>
</dbReference>
<dbReference type="AlphaFoldDB" id="A0A8G2F970"/>
<dbReference type="EMBL" id="FQZR01000017">
    <property type="protein sequence ID" value="SHJ76661.1"/>
    <property type="molecule type" value="Genomic_DNA"/>
</dbReference>
<organism evidence="1 2">
    <name type="scientific">Halodesulfovibrio aestuarii</name>
    <dbReference type="NCBI Taxonomy" id="126333"/>
    <lineage>
        <taxon>Bacteria</taxon>
        <taxon>Pseudomonadati</taxon>
        <taxon>Thermodesulfobacteriota</taxon>
        <taxon>Desulfovibrionia</taxon>
        <taxon>Desulfovibrionales</taxon>
        <taxon>Desulfovibrionaceae</taxon>
        <taxon>Halodesulfovibrio</taxon>
    </lineage>
</organism>
<gene>
    <name evidence="1" type="ORF">SAMN05660830_03172</name>
</gene>
<comment type="caution">
    <text evidence="1">The sequence shown here is derived from an EMBL/GenBank/DDBJ whole genome shotgun (WGS) entry which is preliminary data.</text>
</comment>